<protein>
    <submittedName>
        <fullName evidence="2">BTB_2 domain-containing protein</fullName>
    </submittedName>
</protein>
<proteinExistence type="inferred from homology"/>
<evidence type="ECO:0000313" key="2">
    <source>
        <dbReference type="WBParaSite" id="HNAJ_0000652901-mRNA-1"/>
    </source>
</evidence>
<dbReference type="Gene3D" id="3.40.50.1820">
    <property type="entry name" value="alpha/beta hydrolase"/>
    <property type="match status" value="1"/>
</dbReference>
<accession>A0A0R3THI8</accession>
<dbReference type="InterPro" id="IPR029058">
    <property type="entry name" value="AB_hydrolase_fold"/>
</dbReference>
<dbReference type="PANTHER" id="PTHR11034">
    <property type="entry name" value="N-MYC DOWNSTREAM REGULATED"/>
    <property type="match status" value="1"/>
</dbReference>
<dbReference type="InterPro" id="IPR004142">
    <property type="entry name" value="NDRG"/>
</dbReference>
<sequence>LVAFYTQLAQSLNPVNLAGYIDSYINRTDLGLIRRSGHFSENEASGEEGPSKPTSIKVDCCLVTGGLASELARALSELNGRMNPEKTQYLIIPDCNGFVMEEEPGRLAINFLHFMRNEGFVISMTPEKLRQEAADLQMQIAQRTTEALPSSAYILEQES</sequence>
<organism evidence="2">
    <name type="scientific">Rodentolepis nana</name>
    <name type="common">Dwarf tapeworm</name>
    <name type="synonym">Hymenolepis nana</name>
    <dbReference type="NCBI Taxonomy" id="102285"/>
    <lineage>
        <taxon>Eukaryota</taxon>
        <taxon>Metazoa</taxon>
        <taxon>Spiralia</taxon>
        <taxon>Lophotrochozoa</taxon>
        <taxon>Platyhelminthes</taxon>
        <taxon>Cestoda</taxon>
        <taxon>Eucestoda</taxon>
        <taxon>Cyclophyllidea</taxon>
        <taxon>Hymenolepididae</taxon>
        <taxon>Rodentolepis</taxon>
    </lineage>
</organism>
<dbReference type="WBParaSite" id="HNAJ_0000652901-mRNA-1">
    <property type="protein sequence ID" value="HNAJ_0000652901-mRNA-1"/>
    <property type="gene ID" value="HNAJ_0000652901"/>
</dbReference>
<reference evidence="2" key="1">
    <citation type="submission" date="2017-02" db="UniProtKB">
        <authorList>
            <consortium name="WormBaseParasite"/>
        </authorList>
    </citation>
    <scope>IDENTIFICATION</scope>
</reference>
<dbReference type="Pfam" id="PF03096">
    <property type="entry name" value="Ndr"/>
    <property type="match status" value="1"/>
</dbReference>
<comment type="similarity">
    <text evidence="1">Belongs to the NDRG family.</text>
</comment>
<dbReference type="AlphaFoldDB" id="A0A0R3THI8"/>
<name>A0A0R3THI8_RODNA</name>
<evidence type="ECO:0000256" key="1">
    <source>
        <dbReference type="ARBA" id="ARBA00005598"/>
    </source>
</evidence>